<dbReference type="InterPro" id="IPR050493">
    <property type="entry name" value="FAD-dep_Monooxygenase_BioMet"/>
</dbReference>
<dbReference type="Proteomes" id="UP001596143">
    <property type="component" value="Unassembled WGS sequence"/>
</dbReference>
<dbReference type="PANTHER" id="PTHR13789">
    <property type="entry name" value="MONOOXYGENASE"/>
    <property type="match status" value="1"/>
</dbReference>
<evidence type="ECO:0000256" key="1">
    <source>
        <dbReference type="ARBA" id="ARBA00001974"/>
    </source>
</evidence>
<feature type="domain" description="FAD-binding" evidence="6">
    <location>
        <begin position="10"/>
        <end position="353"/>
    </location>
</feature>
<dbReference type="InterPro" id="IPR002938">
    <property type="entry name" value="FAD-bd"/>
</dbReference>
<evidence type="ECO:0000256" key="5">
    <source>
        <dbReference type="ARBA" id="ARBA00023033"/>
    </source>
</evidence>
<dbReference type="SUPFAM" id="SSF51905">
    <property type="entry name" value="FAD/NAD(P)-binding domain"/>
    <property type="match status" value="1"/>
</dbReference>
<sequence length="403" mass="45864">MSEVKKIPFTIIGGGIGGLSAALGAADSGREVYVLEQAPEFGEIGAGIQVAPNAMHILDKFGVLEEYSKNAVFPQRLVLKDAMTGEELADLDLGDAFKERYGYSYSVVHRTDIHKVLLDKCREHENITLLTNHHVEKVENKGDSVYIECEGGLKYEADALIGADGLKSVTRKNLSDDEPICSEYVAYRGAIPIEEIQDLANYDDVIMWIGPYLHLVQYPIRRKELYNQVAVFKSFHYSKEKEHTNDWGTPEELEEHFGKCVPQVRHAVKFMETGRRWPLYDRVPIENWVDGKIALLGDAAHPMLQYLAQGACQALEDADFLSRKLKEYPGNEHLNQAFKEYQAERQPRTARVQTTARKWGEVLHTADPIAQLMRDMYLKKHDSQDYSEVEWLYGYHKNSKNLV</sequence>
<keyword evidence="8" id="KW-1185">Reference proteome</keyword>
<dbReference type="Pfam" id="PF01494">
    <property type="entry name" value="FAD_binding_3"/>
    <property type="match status" value="1"/>
</dbReference>
<dbReference type="InterPro" id="IPR036188">
    <property type="entry name" value="FAD/NAD-bd_sf"/>
</dbReference>
<reference evidence="8" key="1">
    <citation type="journal article" date="2019" name="Int. J. Syst. Evol. Microbiol.">
        <title>The Global Catalogue of Microorganisms (GCM) 10K type strain sequencing project: providing services to taxonomists for standard genome sequencing and annotation.</title>
        <authorList>
            <consortium name="The Broad Institute Genomics Platform"/>
            <consortium name="The Broad Institute Genome Sequencing Center for Infectious Disease"/>
            <person name="Wu L."/>
            <person name="Ma J."/>
        </authorList>
    </citation>
    <scope>NUCLEOTIDE SEQUENCE [LARGE SCALE GENOMIC DNA]</scope>
    <source>
        <strain evidence="8">CGMCC 1.15790</strain>
    </source>
</reference>
<dbReference type="SUPFAM" id="SSF54373">
    <property type="entry name" value="FAD-linked reductases, C-terminal domain"/>
    <property type="match status" value="1"/>
</dbReference>
<comment type="cofactor">
    <cofactor evidence="1">
        <name>FAD</name>
        <dbReference type="ChEBI" id="CHEBI:57692"/>
    </cofactor>
</comment>
<dbReference type="Gene3D" id="3.50.50.60">
    <property type="entry name" value="FAD/NAD(P)-binding domain"/>
    <property type="match status" value="1"/>
</dbReference>
<organism evidence="7 8">
    <name type="scientific">Aliibacillus thermotolerans</name>
    <dbReference type="NCBI Taxonomy" id="1834418"/>
    <lineage>
        <taxon>Bacteria</taxon>
        <taxon>Bacillati</taxon>
        <taxon>Bacillota</taxon>
        <taxon>Bacilli</taxon>
        <taxon>Bacillales</taxon>
        <taxon>Bacillaceae</taxon>
        <taxon>Aliibacillus</taxon>
    </lineage>
</organism>
<dbReference type="RefSeq" id="WP_270896083.1">
    <property type="nucleotide sequence ID" value="NZ_JBHSPF010000025.1"/>
</dbReference>
<name>A0ABW0U7D3_9BACI</name>
<keyword evidence="3" id="KW-0274">FAD</keyword>
<evidence type="ECO:0000256" key="3">
    <source>
        <dbReference type="ARBA" id="ARBA00022827"/>
    </source>
</evidence>
<evidence type="ECO:0000256" key="4">
    <source>
        <dbReference type="ARBA" id="ARBA00023002"/>
    </source>
</evidence>
<evidence type="ECO:0000313" key="7">
    <source>
        <dbReference type="EMBL" id="MFC5628670.1"/>
    </source>
</evidence>
<dbReference type="GO" id="GO:0004497">
    <property type="term" value="F:monooxygenase activity"/>
    <property type="evidence" value="ECO:0007669"/>
    <property type="project" value="UniProtKB-KW"/>
</dbReference>
<evidence type="ECO:0000259" key="6">
    <source>
        <dbReference type="Pfam" id="PF01494"/>
    </source>
</evidence>
<dbReference type="PANTHER" id="PTHR13789:SF318">
    <property type="entry name" value="GERANYLGERANYL DIPHOSPHATE REDUCTASE"/>
    <property type="match status" value="1"/>
</dbReference>
<protein>
    <submittedName>
        <fullName evidence="7">FAD-dependent monooxygenase</fullName>
    </submittedName>
</protein>
<proteinExistence type="predicted"/>
<keyword evidence="4" id="KW-0560">Oxidoreductase</keyword>
<gene>
    <name evidence="7" type="ORF">ACFPTR_07135</name>
</gene>
<dbReference type="EMBL" id="JBHSPF010000025">
    <property type="protein sequence ID" value="MFC5628670.1"/>
    <property type="molecule type" value="Genomic_DNA"/>
</dbReference>
<comment type="caution">
    <text evidence="7">The sequence shown here is derived from an EMBL/GenBank/DDBJ whole genome shotgun (WGS) entry which is preliminary data.</text>
</comment>
<evidence type="ECO:0000256" key="2">
    <source>
        <dbReference type="ARBA" id="ARBA00022630"/>
    </source>
</evidence>
<evidence type="ECO:0000313" key="8">
    <source>
        <dbReference type="Proteomes" id="UP001596143"/>
    </source>
</evidence>
<keyword evidence="2" id="KW-0285">Flavoprotein</keyword>
<dbReference type="PRINTS" id="PR00420">
    <property type="entry name" value="RNGMNOXGNASE"/>
</dbReference>
<accession>A0ABW0U7D3</accession>
<keyword evidence="5 7" id="KW-0503">Monooxygenase</keyword>